<reference evidence="2 3" key="1">
    <citation type="submission" date="2022-10" db="EMBL/GenBank/DDBJ databases">
        <title>Comparative genomics and taxonomic characterization of three novel marine species of genus Reichenbachiella exhibiting antioxidant and polysaccharide degradation activities.</title>
        <authorList>
            <person name="Muhammad N."/>
            <person name="Lee Y.-J."/>
            <person name="Ko J."/>
            <person name="Kim S.-G."/>
        </authorList>
    </citation>
    <scope>NUCLEOTIDE SEQUENCE [LARGE SCALE GENOMIC DNA]</scope>
    <source>
        <strain evidence="2 3">ABR2-5</strain>
    </source>
</reference>
<evidence type="ECO:0008006" key="4">
    <source>
        <dbReference type="Google" id="ProtNLM"/>
    </source>
</evidence>
<dbReference type="Proteomes" id="UP001300692">
    <property type="component" value="Unassembled WGS sequence"/>
</dbReference>
<evidence type="ECO:0000313" key="2">
    <source>
        <dbReference type="EMBL" id="MCV9389172.1"/>
    </source>
</evidence>
<accession>A0ABT3CZR0</accession>
<keyword evidence="1" id="KW-0732">Signal</keyword>
<feature type="signal peptide" evidence="1">
    <location>
        <begin position="1"/>
        <end position="23"/>
    </location>
</feature>
<dbReference type="RefSeq" id="WP_264140094.1">
    <property type="nucleotide sequence ID" value="NZ_JAOYOD010000001.1"/>
</dbReference>
<evidence type="ECO:0000313" key="3">
    <source>
        <dbReference type="Proteomes" id="UP001300692"/>
    </source>
</evidence>
<protein>
    <recommendedName>
        <fullName evidence="4">Lipocalin-like domain-containing protein</fullName>
    </recommendedName>
</protein>
<sequence>MKKYFNFLTAALFIGLTVLSSCGSDDGGGNGEKELDYSLLNGTYNAIAPITVPSGSSSTADDWADFTITVTGSSATGGSFTTTGGPTDTAFDVVWPAQDSYSIKTAALPSIVFVRESDGVEMAIEVDANDRIGEISFAVSGSSNARTNVVDGSYVFTVEPAQ</sequence>
<evidence type="ECO:0000256" key="1">
    <source>
        <dbReference type="SAM" id="SignalP"/>
    </source>
</evidence>
<organism evidence="2 3">
    <name type="scientific">Reichenbachiella ulvae</name>
    <dbReference type="NCBI Taxonomy" id="2980104"/>
    <lineage>
        <taxon>Bacteria</taxon>
        <taxon>Pseudomonadati</taxon>
        <taxon>Bacteroidota</taxon>
        <taxon>Cytophagia</taxon>
        <taxon>Cytophagales</taxon>
        <taxon>Reichenbachiellaceae</taxon>
        <taxon>Reichenbachiella</taxon>
    </lineage>
</organism>
<keyword evidence="3" id="KW-1185">Reference proteome</keyword>
<dbReference type="EMBL" id="JAOYOD010000001">
    <property type="protein sequence ID" value="MCV9389172.1"/>
    <property type="molecule type" value="Genomic_DNA"/>
</dbReference>
<feature type="chain" id="PRO_5046469182" description="Lipocalin-like domain-containing protein" evidence="1">
    <location>
        <begin position="24"/>
        <end position="162"/>
    </location>
</feature>
<proteinExistence type="predicted"/>
<dbReference type="PROSITE" id="PS51257">
    <property type="entry name" value="PROKAR_LIPOPROTEIN"/>
    <property type="match status" value="1"/>
</dbReference>
<gene>
    <name evidence="2" type="ORF">N7U62_21075</name>
</gene>
<comment type="caution">
    <text evidence="2">The sequence shown here is derived from an EMBL/GenBank/DDBJ whole genome shotgun (WGS) entry which is preliminary data.</text>
</comment>
<name>A0ABT3CZR0_9BACT</name>